<proteinExistence type="predicted"/>
<dbReference type="InterPro" id="IPR053145">
    <property type="entry name" value="AB_hydrolase_Est10"/>
</dbReference>
<dbReference type="PANTHER" id="PTHR43265:SF1">
    <property type="entry name" value="ESTERASE ESTD"/>
    <property type="match status" value="1"/>
</dbReference>
<evidence type="ECO:0000313" key="2">
    <source>
        <dbReference type="Proteomes" id="UP001142610"/>
    </source>
</evidence>
<name>A0A9X2RGE2_9PROT</name>
<gene>
    <name evidence="1" type="ORF">NOG11_00870</name>
</gene>
<dbReference type="Proteomes" id="UP001142610">
    <property type="component" value="Unassembled WGS sequence"/>
</dbReference>
<sequence length="446" mass="47587">MSMMIAALAALLTLQTEGARPLAGHYTGAIIQDGTPIVVEMEVRADGEAVTAVSRFPEWLWYEPSADLVRVTEEGIVIEGFYGGDAVLQRDPRFGQLVGEVARDEGSVRVHLKPVPPPPPLAIELEEVRFTSRDGTEFSGTVVLPSRVKASAGIVLLHGRGCGTRSLGEAKQYALRGMSAITFDKRGAGESGGTCEEASHESTVADAEAAFLALARHRRTDAARIGLRGISAGAWTAQGLTEKRLAGRGPKPAFLITWIGPATSIRQQQLGSARPYAKANGLPPQTAALAEEAVRILTDPRLGDDAAYERLAAIREQAEAEGWYAGMFANDDLPSSPGEMDGLFLRRFRYDPSALLSELESVPYLAVFGADDPIVPLRENLEALNAIEEAGGTLRTIVVPGIGHTLEHGDQRAALPGGGAFLKTDTVEPAFLTATILFLTEHGFMP</sequence>
<reference evidence="1" key="1">
    <citation type="submission" date="2022-07" db="EMBL/GenBank/DDBJ databases">
        <title>Parvularcula maris sp. nov., an algicidal bacterium isolated from seawater.</title>
        <authorList>
            <person name="Li F."/>
        </authorList>
    </citation>
    <scope>NUCLEOTIDE SEQUENCE</scope>
    <source>
        <strain evidence="1">BGMRC 0090</strain>
    </source>
</reference>
<dbReference type="Gene3D" id="3.40.50.1820">
    <property type="entry name" value="alpha/beta hydrolase"/>
    <property type="match status" value="1"/>
</dbReference>
<organism evidence="1 2">
    <name type="scientific">Parvularcula maris</name>
    <dbReference type="NCBI Taxonomy" id="2965077"/>
    <lineage>
        <taxon>Bacteria</taxon>
        <taxon>Pseudomonadati</taxon>
        <taxon>Pseudomonadota</taxon>
        <taxon>Alphaproteobacteria</taxon>
        <taxon>Parvularculales</taxon>
        <taxon>Parvularculaceae</taxon>
        <taxon>Parvularcula</taxon>
    </lineage>
</organism>
<dbReference type="EMBL" id="JANIBC010000001">
    <property type="protein sequence ID" value="MCQ8183930.1"/>
    <property type="molecule type" value="Genomic_DNA"/>
</dbReference>
<dbReference type="GO" id="GO:0052689">
    <property type="term" value="F:carboxylic ester hydrolase activity"/>
    <property type="evidence" value="ECO:0007669"/>
    <property type="project" value="TreeGrafter"/>
</dbReference>
<protein>
    <submittedName>
        <fullName evidence="1">Alpha/beta hydrolase</fullName>
    </submittedName>
</protein>
<dbReference type="AlphaFoldDB" id="A0A9X2RGE2"/>
<dbReference type="RefSeq" id="WP_256617734.1">
    <property type="nucleotide sequence ID" value="NZ_JANIBC010000001.1"/>
</dbReference>
<keyword evidence="2" id="KW-1185">Reference proteome</keyword>
<dbReference type="SUPFAM" id="SSF53474">
    <property type="entry name" value="alpha/beta-Hydrolases"/>
    <property type="match status" value="1"/>
</dbReference>
<accession>A0A9X2RGE2</accession>
<comment type="caution">
    <text evidence="1">The sequence shown here is derived from an EMBL/GenBank/DDBJ whole genome shotgun (WGS) entry which is preliminary data.</text>
</comment>
<keyword evidence="1" id="KW-0378">Hydrolase</keyword>
<dbReference type="InterPro" id="IPR029058">
    <property type="entry name" value="AB_hydrolase_fold"/>
</dbReference>
<evidence type="ECO:0000313" key="1">
    <source>
        <dbReference type="EMBL" id="MCQ8183930.1"/>
    </source>
</evidence>
<dbReference type="PANTHER" id="PTHR43265">
    <property type="entry name" value="ESTERASE ESTD"/>
    <property type="match status" value="1"/>
</dbReference>